<dbReference type="Proteomes" id="UP001341840">
    <property type="component" value="Unassembled WGS sequence"/>
</dbReference>
<feature type="domain" description="Fe2OG dioxygenase" evidence="4">
    <location>
        <begin position="171"/>
        <end position="282"/>
    </location>
</feature>
<comment type="similarity">
    <text evidence="3">Belongs to the iron/ascorbate-dependent oxidoreductase family.</text>
</comment>
<gene>
    <name evidence="5" type="ORF">PIB30_073473</name>
</gene>
<evidence type="ECO:0000313" key="5">
    <source>
        <dbReference type="EMBL" id="MED6174927.1"/>
    </source>
</evidence>
<dbReference type="Gene3D" id="2.60.120.330">
    <property type="entry name" value="B-lactam Antibiotic, Isopenicillin N Synthase, Chain"/>
    <property type="match status" value="1"/>
</dbReference>
<keyword evidence="6" id="KW-1185">Reference proteome</keyword>
<evidence type="ECO:0000256" key="2">
    <source>
        <dbReference type="ARBA" id="ARBA00023004"/>
    </source>
</evidence>
<dbReference type="Pfam" id="PF14226">
    <property type="entry name" value="DIOX_N"/>
    <property type="match status" value="1"/>
</dbReference>
<dbReference type="PANTHER" id="PTHR47990">
    <property type="entry name" value="2-OXOGLUTARATE (2OG) AND FE(II)-DEPENDENT OXYGENASE SUPERFAMILY PROTEIN-RELATED"/>
    <property type="match status" value="1"/>
</dbReference>
<dbReference type="InterPro" id="IPR027443">
    <property type="entry name" value="IPNS-like_sf"/>
</dbReference>
<accession>A0ABU6VPP3</accession>
<comment type="caution">
    <text evidence="5">The sequence shown here is derived from an EMBL/GenBank/DDBJ whole genome shotgun (WGS) entry which is preliminary data.</text>
</comment>
<protein>
    <recommendedName>
        <fullName evidence="4">Fe2OG dioxygenase domain-containing protein</fullName>
    </recommendedName>
</protein>
<evidence type="ECO:0000256" key="1">
    <source>
        <dbReference type="ARBA" id="ARBA00022723"/>
    </source>
</evidence>
<dbReference type="PROSITE" id="PS51471">
    <property type="entry name" value="FE2OG_OXY"/>
    <property type="match status" value="1"/>
</dbReference>
<organism evidence="5 6">
    <name type="scientific">Stylosanthes scabra</name>
    <dbReference type="NCBI Taxonomy" id="79078"/>
    <lineage>
        <taxon>Eukaryota</taxon>
        <taxon>Viridiplantae</taxon>
        <taxon>Streptophyta</taxon>
        <taxon>Embryophyta</taxon>
        <taxon>Tracheophyta</taxon>
        <taxon>Spermatophyta</taxon>
        <taxon>Magnoliopsida</taxon>
        <taxon>eudicotyledons</taxon>
        <taxon>Gunneridae</taxon>
        <taxon>Pentapetalae</taxon>
        <taxon>rosids</taxon>
        <taxon>fabids</taxon>
        <taxon>Fabales</taxon>
        <taxon>Fabaceae</taxon>
        <taxon>Papilionoideae</taxon>
        <taxon>50 kb inversion clade</taxon>
        <taxon>dalbergioids sensu lato</taxon>
        <taxon>Dalbergieae</taxon>
        <taxon>Pterocarpus clade</taxon>
        <taxon>Stylosanthes</taxon>
    </lineage>
</organism>
<dbReference type="SUPFAM" id="SSF51197">
    <property type="entry name" value="Clavaminate synthase-like"/>
    <property type="match status" value="1"/>
</dbReference>
<dbReference type="InterPro" id="IPR044861">
    <property type="entry name" value="IPNS-like_FE2OG_OXY"/>
</dbReference>
<keyword evidence="1 3" id="KW-0479">Metal-binding</keyword>
<name>A0ABU6VPP3_9FABA</name>
<evidence type="ECO:0000259" key="4">
    <source>
        <dbReference type="PROSITE" id="PS51471"/>
    </source>
</evidence>
<keyword evidence="2 3" id="KW-0408">Iron</keyword>
<dbReference type="EMBL" id="JASCZI010151927">
    <property type="protein sequence ID" value="MED6174927.1"/>
    <property type="molecule type" value="Genomic_DNA"/>
</dbReference>
<dbReference type="Pfam" id="PF03171">
    <property type="entry name" value="2OG-FeII_Oxy"/>
    <property type="match status" value="1"/>
</dbReference>
<evidence type="ECO:0000313" key="6">
    <source>
        <dbReference type="Proteomes" id="UP001341840"/>
    </source>
</evidence>
<dbReference type="InterPro" id="IPR005123">
    <property type="entry name" value="Oxoglu/Fe-dep_dioxygenase_dom"/>
</dbReference>
<dbReference type="InterPro" id="IPR026992">
    <property type="entry name" value="DIOX_N"/>
</dbReference>
<reference evidence="5 6" key="1">
    <citation type="journal article" date="2023" name="Plants (Basel)">
        <title>Bridging the Gap: Combining Genomics and Transcriptomics Approaches to Understand Stylosanthes scabra, an Orphan Legume from the Brazilian Caatinga.</title>
        <authorList>
            <person name="Ferreira-Neto J.R.C."/>
            <person name="da Silva M.D."/>
            <person name="Binneck E."/>
            <person name="de Melo N.F."/>
            <person name="da Silva R.H."/>
            <person name="de Melo A.L.T.M."/>
            <person name="Pandolfi V."/>
            <person name="Bustamante F.O."/>
            <person name="Brasileiro-Vidal A.C."/>
            <person name="Benko-Iseppon A.M."/>
        </authorList>
    </citation>
    <scope>NUCLEOTIDE SEQUENCE [LARGE SCALE GENOMIC DNA]</scope>
    <source>
        <tissue evidence="5">Leaves</tissue>
    </source>
</reference>
<keyword evidence="3" id="KW-0560">Oxidoreductase</keyword>
<proteinExistence type="inferred from homology"/>
<evidence type="ECO:0000256" key="3">
    <source>
        <dbReference type="RuleBase" id="RU003682"/>
    </source>
</evidence>
<sequence>MMKLNDVGSQGVSPFYVVDLRDENMKPGTEAWRSACRVVRTALEEHGCFVARFDKVSEELCNSVVESVKELFSLPLETKKQKTNEKPFHGYIGSVPWLPLYESIGIDNPLSMDALQNFAHIMWPQQGKNTFCERINEYVRVMSEVEVMARRMVFESYGMKMERCESLIEETSEYVFRCLEYKARSDIEEEDESVLGLESHTDLSIISVIHQINNLNGLQVKMRIHDDDQEQWVAVDALPNSFVVFAGDALQVWSNGRIKSCVHRVEMKKERKVNRYATGIFSFCGNKLEMPEEIMVDEEHPLRYKPTFHHYDYLGFFQDTKITQPQARMNAYCGI</sequence>
<dbReference type="InterPro" id="IPR050231">
    <property type="entry name" value="Iron_ascorbate_oxido_reductase"/>
</dbReference>